<keyword evidence="1" id="KW-1133">Transmembrane helix</keyword>
<accession>B2ITX1</accession>
<dbReference type="EnsemblBacteria" id="ACC84259">
    <property type="protein sequence ID" value="ACC84259"/>
    <property type="gene ID" value="Npun_R5968"/>
</dbReference>
<reference evidence="3" key="1">
    <citation type="submission" date="2008-04" db="EMBL/GenBank/DDBJ databases">
        <title>Complete sequence of chromosome of Nostoc punctiforme ATCC 29133.</title>
        <authorList>
            <consortium name="US DOE Joint Genome Institute"/>
            <person name="Copeland A."/>
            <person name="Lucas S."/>
            <person name="Lapidus A."/>
            <person name="Glavina del Rio T."/>
            <person name="Dalin E."/>
            <person name="Tice H."/>
            <person name="Pitluck S."/>
            <person name="Chain P."/>
            <person name="Malfatti S."/>
            <person name="Shin M."/>
            <person name="Vergez L."/>
            <person name="Schmutz J."/>
            <person name="Larimer F."/>
            <person name="Land M."/>
            <person name="Hauser L."/>
            <person name="Kyrpides N."/>
            <person name="Kim E."/>
            <person name="Meeks J.C."/>
            <person name="Elhai J."/>
            <person name="Campbell E.L."/>
            <person name="Thiel T."/>
            <person name="Longmire J."/>
            <person name="Potts M."/>
            <person name="Atlas R."/>
        </authorList>
    </citation>
    <scope>NUCLEOTIDE SEQUENCE [LARGE SCALE GENOMIC DNA]</scope>
    <source>
        <strain evidence="3">ATCC 29133 / PCC 73102</strain>
    </source>
</reference>
<sequence length="72" mass="8206">MLRNLYIMIATLIVAWIVFVILWKLVKATLKNALTIAAILILLNISFGITPQDIWHHIMQFTQSLSNIQSGK</sequence>
<dbReference type="PhylomeDB" id="B2ITX1"/>
<evidence type="ECO:0000256" key="1">
    <source>
        <dbReference type="SAM" id="Phobius"/>
    </source>
</evidence>
<name>B2ITX1_NOSP7</name>
<gene>
    <name evidence="2" type="ordered locus">Npun_R5968</name>
</gene>
<protein>
    <submittedName>
        <fullName evidence="2">Uncharacterized protein</fullName>
    </submittedName>
</protein>
<dbReference type="Proteomes" id="UP000001191">
    <property type="component" value="Chromosome"/>
</dbReference>
<feature type="transmembrane region" description="Helical" evidence="1">
    <location>
        <begin position="6"/>
        <end position="26"/>
    </location>
</feature>
<keyword evidence="3" id="KW-1185">Reference proteome</keyword>
<reference evidence="2 3" key="2">
    <citation type="journal article" date="2013" name="Plant Physiol.">
        <title>A Nostoc punctiforme Sugar Transporter Necessary to Establish a Cyanobacterium-Plant Symbiosis.</title>
        <authorList>
            <person name="Ekman M."/>
            <person name="Picossi S."/>
            <person name="Campbell E.L."/>
            <person name="Meeks J.C."/>
            <person name="Flores E."/>
        </authorList>
    </citation>
    <scope>NUCLEOTIDE SEQUENCE [LARGE SCALE GENOMIC DNA]</scope>
    <source>
        <strain evidence="3">ATCC 29133 / PCC 73102</strain>
    </source>
</reference>
<dbReference type="EMBL" id="CP001037">
    <property type="protein sequence ID" value="ACC84259.1"/>
    <property type="molecule type" value="Genomic_DNA"/>
</dbReference>
<dbReference type="AlphaFoldDB" id="B2ITX1"/>
<dbReference type="KEGG" id="npu:Npun_R5968"/>
<evidence type="ECO:0000313" key="2">
    <source>
        <dbReference type="EMBL" id="ACC84259.1"/>
    </source>
</evidence>
<feature type="transmembrane region" description="Helical" evidence="1">
    <location>
        <begin position="33"/>
        <end position="50"/>
    </location>
</feature>
<organism evidence="2 3">
    <name type="scientific">Nostoc punctiforme (strain ATCC 29133 / PCC 73102)</name>
    <dbReference type="NCBI Taxonomy" id="63737"/>
    <lineage>
        <taxon>Bacteria</taxon>
        <taxon>Bacillati</taxon>
        <taxon>Cyanobacteriota</taxon>
        <taxon>Cyanophyceae</taxon>
        <taxon>Nostocales</taxon>
        <taxon>Nostocaceae</taxon>
        <taxon>Nostoc</taxon>
    </lineage>
</organism>
<evidence type="ECO:0000313" key="3">
    <source>
        <dbReference type="Proteomes" id="UP000001191"/>
    </source>
</evidence>
<keyword evidence="1" id="KW-0472">Membrane</keyword>
<proteinExistence type="predicted"/>
<dbReference type="HOGENOM" id="CLU_189138_0_0_3"/>
<keyword evidence="1" id="KW-0812">Transmembrane</keyword>